<dbReference type="InterPro" id="IPR003961">
    <property type="entry name" value="FN3_dom"/>
</dbReference>
<keyword evidence="1" id="KW-1133">Transmembrane helix</keyword>
<evidence type="ECO:0000256" key="1">
    <source>
        <dbReference type="SAM" id="Phobius"/>
    </source>
</evidence>
<dbReference type="HOGENOM" id="CLU_116239_1_0_6"/>
<keyword evidence="1" id="KW-0812">Transmembrane</keyword>
<feature type="signal peptide" evidence="2">
    <location>
        <begin position="1"/>
        <end position="22"/>
    </location>
</feature>
<keyword evidence="1" id="KW-0472">Membrane</keyword>
<dbReference type="KEGG" id="tgr:Tgr7_0179"/>
<feature type="chain" id="PRO_5002873301" description="Fibronectin type-III domain-containing protein" evidence="2">
    <location>
        <begin position="23"/>
        <end position="144"/>
    </location>
</feature>
<dbReference type="SUPFAM" id="SSF49265">
    <property type="entry name" value="Fibronectin type III"/>
    <property type="match status" value="1"/>
</dbReference>
<organism evidence="3 4">
    <name type="scientific">Thioalkalivibrio sulfidiphilus (strain HL-EbGR7)</name>
    <dbReference type="NCBI Taxonomy" id="396588"/>
    <lineage>
        <taxon>Bacteria</taxon>
        <taxon>Pseudomonadati</taxon>
        <taxon>Pseudomonadota</taxon>
        <taxon>Gammaproteobacteria</taxon>
        <taxon>Chromatiales</taxon>
        <taxon>Ectothiorhodospiraceae</taxon>
        <taxon>Thioalkalivibrio</taxon>
    </lineage>
</organism>
<dbReference type="AlphaFoldDB" id="B8GTZ5"/>
<gene>
    <name evidence="3" type="ordered locus">Tgr7_0179</name>
</gene>
<feature type="transmembrane region" description="Helical" evidence="1">
    <location>
        <begin position="115"/>
        <end position="134"/>
    </location>
</feature>
<keyword evidence="2" id="KW-0732">Signal</keyword>
<keyword evidence="4" id="KW-1185">Reference proteome</keyword>
<name>B8GTZ5_THISH</name>
<dbReference type="EMBL" id="CP001339">
    <property type="protein sequence ID" value="ACL71278.1"/>
    <property type="molecule type" value="Genomic_DNA"/>
</dbReference>
<protein>
    <recommendedName>
        <fullName evidence="5">Fibronectin type-III domain-containing protein</fullName>
    </recommendedName>
</protein>
<dbReference type="OrthoDB" id="982755at2"/>
<dbReference type="STRING" id="396588.Tgr7_0179"/>
<dbReference type="RefSeq" id="WP_012636767.1">
    <property type="nucleotide sequence ID" value="NC_011901.1"/>
</dbReference>
<accession>B8GTZ5</accession>
<dbReference type="Proteomes" id="UP000002383">
    <property type="component" value="Chromosome"/>
</dbReference>
<proteinExistence type="predicted"/>
<evidence type="ECO:0008006" key="5">
    <source>
        <dbReference type="Google" id="ProtNLM"/>
    </source>
</evidence>
<dbReference type="InterPro" id="IPR013783">
    <property type="entry name" value="Ig-like_fold"/>
</dbReference>
<evidence type="ECO:0000313" key="4">
    <source>
        <dbReference type="Proteomes" id="UP000002383"/>
    </source>
</evidence>
<sequence length="144" mass="15702" precursor="true">MARRVLLLLWCLSLLAAPAALAAPDLRASPERATDGVYRLSWEADGAARFELQESDGAHFNPARTLYTGADTASVITGRPDGEYFYRVRVLGESGPGPWSEPLQVTVQHHSLARALQFFVVGALVFAVLLAVIIRGVREDRDTP</sequence>
<dbReference type="CDD" id="cd00063">
    <property type="entry name" value="FN3"/>
    <property type="match status" value="1"/>
</dbReference>
<reference evidence="3 4" key="1">
    <citation type="journal article" date="2011" name="Stand. Genomic Sci.">
        <title>Complete genome sequence of 'Thioalkalivibrio sulfidophilus' HL-EbGr7.</title>
        <authorList>
            <person name="Muyzer G."/>
            <person name="Sorokin D.Y."/>
            <person name="Mavromatis K."/>
            <person name="Lapidus A."/>
            <person name="Clum A."/>
            <person name="Ivanova N."/>
            <person name="Pati A."/>
            <person name="d'Haeseleer P."/>
            <person name="Woyke T."/>
            <person name="Kyrpides N.C."/>
        </authorList>
    </citation>
    <scope>NUCLEOTIDE SEQUENCE [LARGE SCALE GENOMIC DNA]</scope>
    <source>
        <strain evidence="3 4">HL-EbGR7</strain>
    </source>
</reference>
<dbReference type="Gene3D" id="2.60.40.10">
    <property type="entry name" value="Immunoglobulins"/>
    <property type="match status" value="1"/>
</dbReference>
<evidence type="ECO:0000256" key="2">
    <source>
        <dbReference type="SAM" id="SignalP"/>
    </source>
</evidence>
<dbReference type="eggNOG" id="ENOG5033DS2">
    <property type="taxonomic scope" value="Bacteria"/>
</dbReference>
<evidence type="ECO:0000313" key="3">
    <source>
        <dbReference type="EMBL" id="ACL71278.1"/>
    </source>
</evidence>
<dbReference type="InterPro" id="IPR036116">
    <property type="entry name" value="FN3_sf"/>
</dbReference>